<feature type="domain" description="MIR" evidence="4">
    <location>
        <begin position="85"/>
        <end position="141"/>
    </location>
</feature>
<accession>A0AAD9DGE1</accession>
<proteinExistence type="predicted"/>
<dbReference type="Gene3D" id="2.80.10.50">
    <property type="match status" value="1"/>
</dbReference>
<dbReference type="AlphaFoldDB" id="A0AAD9DGE1"/>
<keyword evidence="2" id="KW-0677">Repeat</keyword>
<feature type="domain" description="MIR" evidence="4">
    <location>
        <begin position="20"/>
        <end position="76"/>
    </location>
</feature>
<reference evidence="5" key="1">
    <citation type="submission" date="2023-06" db="EMBL/GenBank/DDBJ databases">
        <title>Survivors Of The Sea: Transcriptome response of Skeletonema marinoi to long-term dormancy.</title>
        <authorList>
            <person name="Pinder M.I.M."/>
            <person name="Kourtchenko O."/>
            <person name="Robertson E.K."/>
            <person name="Larsson T."/>
            <person name="Maumus F."/>
            <person name="Osuna-Cruz C.M."/>
            <person name="Vancaester E."/>
            <person name="Stenow R."/>
            <person name="Vandepoele K."/>
            <person name="Ploug H."/>
            <person name="Bruchert V."/>
            <person name="Godhe A."/>
            <person name="Topel M."/>
        </authorList>
    </citation>
    <scope>NUCLEOTIDE SEQUENCE</scope>
    <source>
        <strain evidence="5">R05AC</strain>
    </source>
</reference>
<dbReference type="EMBL" id="JATAAI010000006">
    <property type="protein sequence ID" value="KAK1744658.1"/>
    <property type="molecule type" value="Genomic_DNA"/>
</dbReference>
<dbReference type="SUPFAM" id="SSF82109">
    <property type="entry name" value="MIR domain"/>
    <property type="match status" value="1"/>
</dbReference>
<dbReference type="SMART" id="SM00472">
    <property type="entry name" value="MIR"/>
    <property type="match status" value="2"/>
</dbReference>
<organism evidence="5 6">
    <name type="scientific">Skeletonema marinoi</name>
    <dbReference type="NCBI Taxonomy" id="267567"/>
    <lineage>
        <taxon>Eukaryota</taxon>
        <taxon>Sar</taxon>
        <taxon>Stramenopiles</taxon>
        <taxon>Ochrophyta</taxon>
        <taxon>Bacillariophyta</taxon>
        <taxon>Coscinodiscophyceae</taxon>
        <taxon>Thalassiosirophycidae</taxon>
        <taxon>Thalassiosirales</taxon>
        <taxon>Skeletonemataceae</taxon>
        <taxon>Skeletonema</taxon>
        <taxon>Skeletonema marinoi-dohrnii complex</taxon>
    </lineage>
</organism>
<evidence type="ECO:0000256" key="3">
    <source>
        <dbReference type="SAM" id="SignalP"/>
    </source>
</evidence>
<name>A0AAD9DGE1_9STRA</name>
<keyword evidence="1 3" id="KW-0732">Signal</keyword>
<dbReference type="Pfam" id="PF02815">
    <property type="entry name" value="MIR"/>
    <property type="match status" value="1"/>
</dbReference>
<dbReference type="InterPro" id="IPR036300">
    <property type="entry name" value="MIR_dom_sf"/>
</dbReference>
<evidence type="ECO:0000313" key="6">
    <source>
        <dbReference type="Proteomes" id="UP001224775"/>
    </source>
</evidence>
<dbReference type="InterPro" id="IPR016093">
    <property type="entry name" value="MIR_motif"/>
</dbReference>
<evidence type="ECO:0000259" key="4">
    <source>
        <dbReference type="PROSITE" id="PS50919"/>
    </source>
</evidence>
<gene>
    <name evidence="5" type="ORF">QTG54_003949</name>
</gene>
<dbReference type="PANTHER" id="PTHR46809">
    <property type="entry name" value="STROMAL CELL-DERIVED FACTOR 2-LIKE PROTEIN"/>
    <property type="match status" value="1"/>
</dbReference>
<evidence type="ECO:0000313" key="5">
    <source>
        <dbReference type="EMBL" id="KAK1744658.1"/>
    </source>
</evidence>
<dbReference type="CDD" id="cd23279">
    <property type="entry name" value="beta-trefoil_MIR_SDF2-like"/>
    <property type="match status" value="1"/>
</dbReference>
<dbReference type="PANTHER" id="PTHR46809:SF2">
    <property type="entry name" value="GH21273P"/>
    <property type="match status" value="1"/>
</dbReference>
<keyword evidence="6" id="KW-1185">Reference proteome</keyword>
<comment type="caution">
    <text evidence="5">The sequence shown here is derived from an EMBL/GenBank/DDBJ whole genome shotgun (WGS) entry which is preliminary data.</text>
</comment>
<dbReference type="Proteomes" id="UP001224775">
    <property type="component" value="Unassembled WGS sequence"/>
</dbReference>
<feature type="chain" id="PRO_5042285451" evidence="3">
    <location>
        <begin position="18"/>
        <end position="217"/>
    </location>
</feature>
<sequence length="217" mass="23761">MKIVSALLLLAAGLTKADDDKQVTCGSAIKLTHVESGGKYYLMSDERQLNTGSGQQLVTAVQNNKTPNGLWQVREAHGEAVCEAGTPVKCGQMIRLNHVTTGNNLHTHGIKSPLSNQHEVTGFGQGDGDGDRGDNWKVVCDGAGYFSSSAEYWERSTPIMLQSETTSRYLGSSSSVQFTQQNCGRNCPIMNHLECFGRNSNDQYTQWKVEMGVHLYK</sequence>
<protein>
    <submittedName>
        <fullName evidence="5">Stromal cell-derived factor 2-like protein</fullName>
    </submittedName>
</protein>
<dbReference type="PROSITE" id="PS50919">
    <property type="entry name" value="MIR"/>
    <property type="match status" value="2"/>
</dbReference>
<feature type="signal peptide" evidence="3">
    <location>
        <begin position="1"/>
        <end position="17"/>
    </location>
</feature>
<evidence type="ECO:0000256" key="1">
    <source>
        <dbReference type="ARBA" id="ARBA00022729"/>
    </source>
</evidence>
<evidence type="ECO:0000256" key="2">
    <source>
        <dbReference type="ARBA" id="ARBA00022737"/>
    </source>
</evidence>